<dbReference type="GeneID" id="35767270"/>
<evidence type="ECO:0000313" key="6">
    <source>
        <dbReference type="EMBL" id="MCY3053170.1"/>
    </source>
</evidence>
<reference evidence="6" key="2">
    <citation type="submission" date="2022-09" db="EMBL/GenBank/DDBJ databases">
        <title>Aerococcus urinae taxonomy study.</title>
        <authorList>
            <person name="Christensen J."/>
            <person name="Senneby E."/>
        </authorList>
    </citation>
    <scope>NUCLEOTIDE SEQUENCE</scope>
    <source>
        <strain evidence="6">NLD-066-U95</strain>
    </source>
</reference>
<keyword evidence="9" id="KW-1185">Reference proteome</keyword>
<dbReference type="Pfam" id="PF00126">
    <property type="entry name" value="HTH_1"/>
    <property type="match status" value="1"/>
</dbReference>
<dbReference type="InterPro" id="IPR036390">
    <property type="entry name" value="WH_DNA-bd_sf"/>
</dbReference>
<dbReference type="Gene3D" id="1.10.10.10">
    <property type="entry name" value="Winged helix-like DNA-binding domain superfamily/Winged helix DNA-binding domain"/>
    <property type="match status" value="1"/>
</dbReference>
<keyword evidence="2" id="KW-0805">Transcription regulation</keyword>
<dbReference type="InterPro" id="IPR005119">
    <property type="entry name" value="LysR_subst-bd"/>
</dbReference>
<evidence type="ECO:0000313" key="9">
    <source>
        <dbReference type="Proteomes" id="UP001069145"/>
    </source>
</evidence>
<dbReference type="OrthoDB" id="9803735at2"/>
<dbReference type="SUPFAM" id="SSF53850">
    <property type="entry name" value="Periplasmic binding protein-like II"/>
    <property type="match status" value="1"/>
</dbReference>
<dbReference type="RefSeq" id="WP_060777911.1">
    <property type="nucleotide sequence ID" value="NZ_CAJHLF010000003.1"/>
</dbReference>
<dbReference type="KEGG" id="aun:AWM73_02320"/>
<evidence type="ECO:0000256" key="3">
    <source>
        <dbReference type="ARBA" id="ARBA00023125"/>
    </source>
</evidence>
<dbReference type="Gene3D" id="3.40.190.290">
    <property type="match status" value="1"/>
</dbReference>
<dbReference type="GO" id="GO:0003700">
    <property type="term" value="F:DNA-binding transcription factor activity"/>
    <property type="evidence" value="ECO:0007669"/>
    <property type="project" value="InterPro"/>
</dbReference>
<feature type="domain" description="HTH lysR-type" evidence="5">
    <location>
        <begin position="6"/>
        <end position="63"/>
    </location>
</feature>
<dbReference type="AlphaFoldDB" id="A0A0X8FDT9"/>
<keyword evidence="4" id="KW-0804">Transcription</keyword>
<proteinExistence type="inferred from homology"/>
<dbReference type="Proteomes" id="UP001069145">
    <property type="component" value="Unassembled WGS sequence"/>
</dbReference>
<name>A0A0X8FDT9_9LACT</name>
<evidence type="ECO:0000313" key="8">
    <source>
        <dbReference type="Proteomes" id="UP000594771"/>
    </source>
</evidence>
<dbReference type="Proteomes" id="UP000594771">
    <property type="component" value="Chromosome"/>
</dbReference>
<accession>A0A0X8FDT9</accession>
<dbReference type="InterPro" id="IPR000847">
    <property type="entry name" value="LysR_HTH_N"/>
</dbReference>
<evidence type="ECO:0000259" key="5">
    <source>
        <dbReference type="PROSITE" id="PS50931"/>
    </source>
</evidence>
<dbReference type="InterPro" id="IPR036388">
    <property type="entry name" value="WH-like_DNA-bd_sf"/>
</dbReference>
<organism evidence="7 8">
    <name type="scientific">Aerococcus urinae</name>
    <dbReference type="NCBI Taxonomy" id="1376"/>
    <lineage>
        <taxon>Bacteria</taxon>
        <taxon>Bacillati</taxon>
        <taxon>Bacillota</taxon>
        <taxon>Bacilli</taxon>
        <taxon>Lactobacillales</taxon>
        <taxon>Aerococcaceae</taxon>
        <taxon>Aerococcus</taxon>
    </lineage>
</organism>
<dbReference type="GO" id="GO:0003677">
    <property type="term" value="F:DNA binding"/>
    <property type="evidence" value="ECO:0007669"/>
    <property type="project" value="UniProtKB-KW"/>
</dbReference>
<dbReference type="Pfam" id="PF03466">
    <property type="entry name" value="LysR_substrate"/>
    <property type="match status" value="1"/>
</dbReference>
<dbReference type="GO" id="GO:0032993">
    <property type="term" value="C:protein-DNA complex"/>
    <property type="evidence" value="ECO:0007669"/>
    <property type="project" value="TreeGrafter"/>
</dbReference>
<evidence type="ECO:0000256" key="1">
    <source>
        <dbReference type="ARBA" id="ARBA00009437"/>
    </source>
</evidence>
<dbReference type="EMBL" id="CP065662">
    <property type="protein sequence ID" value="QPS01245.1"/>
    <property type="molecule type" value="Genomic_DNA"/>
</dbReference>
<keyword evidence="3" id="KW-0238">DNA-binding</keyword>
<dbReference type="SUPFAM" id="SSF46785">
    <property type="entry name" value="Winged helix' DNA-binding domain"/>
    <property type="match status" value="1"/>
</dbReference>
<evidence type="ECO:0000313" key="7">
    <source>
        <dbReference type="EMBL" id="QPS01245.1"/>
    </source>
</evidence>
<comment type="similarity">
    <text evidence="1">Belongs to the LysR transcriptional regulatory family.</text>
</comment>
<reference evidence="7 8" key="1">
    <citation type="submission" date="2020-12" db="EMBL/GenBank/DDBJ databases">
        <title>FDA dAtabase for Regulatory Grade micrObial Sequences (FDA-ARGOS): Supporting development and validation of Infectious Disease Dx tests.</title>
        <authorList>
            <person name="Sproer C."/>
            <person name="Gronow S."/>
            <person name="Severitt S."/>
            <person name="Schroder I."/>
            <person name="Tallon L."/>
            <person name="Sadzewicz L."/>
            <person name="Zhao X."/>
            <person name="Boylan J."/>
            <person name="Ott S."/>
            <person name="Bowen H."/>
            <person name="Vavikolanu K."/>
            <person name="Mehta A."/>
            <person name="Aluvathingal J."/>
            <person name="Nadendla S."/>
            <person name="Lowell S."/>
            <person name="Myers T."/>
            <person name="Yan Y."/>
            <person name="Sichtig H."/>
        </authorList>
    </citation>
    <scope>NUCLEOTIDE SEQUENCE [LARGE SCALE GENOMIC DNA]</scope>
    <source>
        <strain evidence="7 8">FDAARGOS_911</strain>
    </source>
</reference>
<sequence length="309" mass="35339">MKMSSINLQHLYYFIVAARHQNYSLAAEKLFITTSTLSRAIQGLEETTGVPLFINNKGRVRLTDYGTVFYRYAYQSIRTIEEGIFDLQSMADIRHDTIHISCDSLFSIANNMIPSLLAYCQRADSNLKINFEQLPTSQMIKDLLDEKLDVVFASDFGFDNYNTQIETELLFEERLALAVPDAHPLAKKDQVTLQETVDLTFIRTSDNENFKKLITNLQLASISKKTYPIHTIHRVVDDNTLMAMVRNDIGVALVSENTIAGTVGVKILPIVDLPIKRPIYMIKKKENLPSYSVDVFTQYVRQFITEEYK</sequence>
<dbReference type="PANTHER" id="PTHR30346:SF28">
    <property type="entry name" value="HTH-TYPE TRANSCRIPTIONAL REGULATOR CYNR"/>
    <property type="match status" value="1"/>
</dbReference>
<evidence type="ECO:0000256" key="4">
    <source>
        <dbReference type="ARBA" id="ARBA00023163"/>
    </source>
</evidence>
<dbReference type="EMBL" id="JAOTML010000003">
    <property type="protein sequence ID" value="MCY3053170.1"/>
    <property type="molecule type" value="Genomic_DNA"/>
</dbReference>
<gene>
    <name evidence="7" type="ORF">I6G68_07730</name>
    <name evidence="6" type="ORF">ODY43_04120</name>
</gene>
<protein>
    <submittedName>
        <fullName evidence="7">LysR family transcriptional regulator</fullName>
    </submittedName>
</protein>
<dbReference type="PROSITE" id="PS50931">
    <property type="entry name" value="HTH_LYSR"/>
    <property type="match status" value="1"/>
</dbReference>
<evidence type="ECO:0000256" key="2">
    <source>
        <dbReference type="ARBA" id="ARBA00023015"/>
    </source>
</evidence>
<dbReference type="PANTHER" id="PTHR30346">
    <property type="entry name" value="TRANSCRIPTIONAL DUAL REGULATOR HCAR-RELATED"/>
    <property type="match status" value="1"/>
</dbReference>